<sequence length="157" mass="18287">MSRHCYRTTTLEFYELVVPEAREYTYGSVHWPLHTDTYCANGYFSNLQNHLAMANDSDQHREFVYDTVQYPQQQAIFEFGRQEEPHTAYLASVPVQEDQTKNMAKEDEYETSNVEAVAAEPKTTNKPRRKKNIYRAKQGYLVEEPSSESENEQEASS</sequence>
<gene>
    <name evidence="2" type="ORF">AWZ03_003041</name>
</gene>
<feature type="compositionally biased region" description="Acidic residues" evidence="1">
    <location>
        <begin position="145"/>
        <end position="157"/>
    </location>
</feature>
<comment type="caution">
    <text evidence="2">The sequence shown here is derived from an EMBL/GenBank/DDBJ whole genome shotgun (WGS) entry which is preliminary data.</text>
</comment>
<evidence type="ECO:0000313" key="3">
    <source>
        <dbReference type="Proteomes" id="UP000295192"/>
    </source>
</evidence>
<protein>
    <submittedName>
        <fullName evidence="2">Uncharacterized protein</fullName>
    </submittedName>
</protein>
<dbReference type="AlphaFoldDB" id="A0A484BQF4"/>
<feature type="compositionally biased region" description="Basic residues" evidence="1">
    <location>
        <begin position="125"/>
        <end position="134"/>
    </location>
</feature>
<dbReference type="EMBL" id="LSRL02000015">
    <property type="protein sequence ID" value="TDG50452.1"/>
    <property type="molecule type" value="Genomic_DNA"/>
</dbReference>
<feature type="region of interest" description="Disordered" evidence="1">
    <location>
        <begin position="98"/>
        <end position="157"/>
    </location>
</feature>
<accession>A0A484BQF4</accession>
<organism evidence="2 3">
    <name type="scientific">Drosophila navojoa</name>
    <name type="common">Fruit fly</name>
    <dbReference type="NCBI Taxonomy" id="7232"/>
    <lineage>
        <taxon>Eukaryota</taxon>
        <taxon>Metazoa</taxon>
        <taxon>Ecdysozoa</taxon>
        <taxon>Arthropoda</taxon>
        <taxon>Hexapoda</taxon>
        <taxon>Insecta</taxon>
        <taxon>Pterygota</taxon>
        <taxon>Neoptera</taxon>
        <taxon>Endopterygota</taxon>
        <taxon>Diptera</taxon>
        <taxon>Brachycera</taxon>
        <taxon>Muscomorpha</taxon>
        <taxon>Ephydroidea</taxon>
        <taxon>Drosophilidae</taxon>
        <taxon>Drosophila</taxon>
    </lineage>
</organism>
<name>A0A484BQF4_DRONA</name>
<evidence type="ECO:0000256" key="1">
    <source>
        <dbReference type="SAM" id="MobiDB-lite"/>
    </source>
</evidence>
<keyword evidence="3" id="KW-1185">Reference proteome</keyword>
<dbReference type="Proteomes" id="UP000295192">
    <property type="component" value="Unassembled WGS sequence"/>
</dbReference>
<proteinExistence type="predicted"/>
<reference evidence="2 3" key="1">
    <citation type="journal article" date="2019" name="J. Hered.">
        <title>An Improved Genome Assembly for Drosophila navojoa, the Basal Species in the mojavensis Cluster.</title>
        <authorList>
            <person name="Vanderlinde T."/>
            <person name="Dupim E.G."/>
            <person name="Nazario-Yepiz N.O."/>
            <person name="Carvalho A.B."/>
        </authorList>
    </citation>
    <scope>NUCLEOTIDE SEQUENCE [LARGE SCALE GENOMIC DNA]</scope>
    <source>
        <strain evidence="2">Navoj_Jal97</strain>
        <tissue evidence="2">Whole organism</tissue>
    </source>
</reference>
<dbReference type="OMA" id="VEQICYY"/>
<evidence type="ECO:0000313" key="2">
    <source>
        <dbReference type="EMBL" id="TDG50452.1"/>
    </source>
</evidence>